<dbReference type="InterPro" id="IPR005288">
    <property type="entry name" value="NadB"/>
</dbReference>
<evidence type="ECO:0000313" key="17">
    <source>
        <dbReference type="Proteomes" id="UP000608530"/>
    </source>
</evidence>
<dbReference type="InterPro" id="IPR015939">
    <property type="entry name" value="Fum_Rdtase/Succ_DH_flav-like_C"/>
</dbReference>
<comment type="cofactor">
    <cofactor evidence="1">
        <name>FAD</name>
        <dbReference type="ChEBI" id="CHEBI:57692"/>
    </cofactor>
</comment>
<evidence type="ECO:0000256" key="1">
    <source>
        <dbReference type="ARBA" id="ARBA00001974"/>
    </source>
</evidence>
<keyword evidence="7" id="KW-0662">Pyridine nucleotide biosynthesis</keyword>
<evidence type="ECO:0000256" key="5">
    <source>
        <dbReference type="ARBA" id="ARBA00021901"/>
    </source>
</evidence>
<evidence type="ECO:0000313" key="16">
    <source>
        <dbReference type="EMBL" id="MBK0418388.1"/>
    </source>
</evidence>
<dbReference type="Proteomes" id="UP000608530">
    <property type="component" value="Unassembled WGS sequence"/>
</dbReference>
<organism evidence="16 17">
    <name type="scientific">Leucobacter chromiisoli</name>
    <dbReference type="NCBI Taxonomy" id="2796471"/>
    <lineage>
        <taxon>Bacteria</taxon>
        <taxon>Bacillati</taxon>
        <taxon>Actinomycetota</taxon>
        <taxon>Actinomycetes</taxon>
        <taxon>Micrococcales</taxon>
        <taxon>Microbacteriaceae</taxon>
        <taxon>Leucobacter</taxon>
    </lineage>
</organism>
<evidence type="ECO:0000256" key="2">
    <source>
        <dbReference type="ARBA" id="ARBA00004950"/>
    </source>
</evidence>
<dbReference type="RefSeq" id="WP_200114492.1">
    <property type="nucleotide sequence ID" value="NZ_JAEHOH010000006.1"/>
</dbReference>
<feature type="domain" description="FAD-dependent oxidoreductase 2 FAD-binding" evidence="14">
    <location>
        <begin position="4"/>
        <end position="401"/>
    </location>
</feature>
<name>A0A934Q657_9MICO</name>
<comment type="catalytic activity">
    <reaction evidence="12">
        <text>L-aspartate + O2 = iminosuccinate + H2O2</text>
        <dbReference type="Rhea" id="RHEA:25876"/>
        <dbReference type="ChEBI" id="CHEBI:15379"/>
        <dbReference type="ChEBI" id="CHEBI:16240"/>
        <dbReference type="ChEBI" id="CHEBI:29991"/>
        <dbReference type="ChEBI" id="CHEBI:77875"/>
        <dbReference type="EC" id="1.4.3.16"/>
    </reaction>
    <physiologicalReaction direction="left-to-right" evidence="12">
        <dbReference type="Rhea" id="RHEA:25877"/>
    </physiologicalReaction>
</comment>
<dbReference type="Gene3D" id="1.20.58.100">
    <property type="entry name" value="Fumarate reductase/succinate dehydrogenase flavoprotein-like, C-terminal domain"/>
    <property type="match status" value="1"/>
</dbReference>
<evidence type="ECO:0000259" key="14">
    <source>
        <dbReference type="Pfam" id="PF00890"/>
    </source>
</evidence>
<accession>A0A934Q657</accession>
<dbReference type="InterPro" id="IPR027477">
    <property type="entry name" value="Succ_DH/fumarate_Rdtase_cat_sf"/>
</dbReference>
<dbReference type="FunFam" id="3.90.700.10:FF:000002">
    <property type="entry name" value="L-aspartate oxidase"/>
    <property type="match status" value="1"/>
</dbReference>
<dbReference type="PANTHER" id="PTHR42716:SF2">
    <property type="entry name" value="L-ASPARTATE OXIDASE, CHLOROPLASTIC"/>
    <property type="match status" value="1"/>
</dbReference>
<evidence type="ECO:0000259" key="15">
    <source>
        <dbReference type="Pfam" id="PF02910"/>
    </source>
</evidence>
<evidence type="ECO:0000256" key="11">
    <source>
        <dbReference type="ARBA" id="ARBA00030386"/>
    </source>
</evidence>
<evidence type="ECO:0000256" key="6">
    <source>
        <dbReference type="ARBA" id="ARBA00022630"/>
    </source>
</evidence>
<comment type="caution">
    <text evidence="16">The sequence shown here is derived from an EMBL/GenBank/DDBJ whole genome shotgun (WGS) entry which is preliminary data.</text>
</comment>
<dbReference type="AlphaFoldDB" id="A0A934Q657"/>
<dbReference type="PRINTS" id="PR00368">
    <property type="entry name" value="FADPNR"/>
</dbReference>
<evidence type="ECO:0000256" key="10">
    <source>
        <dbReference type="ARBA" id="ARBA00029426"/>
    </source>
</evidence>
<dbReference type="GO" id="GO:0008734">
    <property type="term" value="F:L-aspartate oxidase activity"/>
    <property type="evidence" value="ECO:0007669"/>
    <property type="project" value="UniProtKB-EC"/>
</dbReference>
<dbReference type="SUPFAM" id="SSF46977">
    <property type="entry name" value="Succinate dehydrogenase/fumarate reductase flavoprotein C-terminal domain"/>
    <property type="match status" value="1"/>
</dbReference>
<dbReference type="GO" id="GO:0034628">
    <property type="term" value="P:'de novo' NAD+ biosynthetic process from L-aspartate"/>
    <property type="evidence" value="ECO:0007669"/>
    <property type="project" value="TreeGrafter"/>
</dbReference>
<feature type="domain" description="Fumarate reductase/succinate dehydrogenase flavoprotein-like C-terminal" evidence="15">
    <location>
        <begin position="489"/>
        <end position="523"/>
    </location>
</feature>
<sequence>MICVVGSGVAGLSATLAACDAGAEVLLVTPGRLGGADPAAGGSTALAQGGIAAALGPGDAPADHAADTVAAGCGLTDGEAAALLATAGAAAVRSLIADGFAADRDARGRLALGLEAAHGRPRIVHAGEDRSGAVLHAHLGRRVLERVREGRVELQEERTVVSLLAEAGAVVGIVLSDAEECVARTVRGAGGRVAPAVRRVDAVVLATGGYAALHPRTSNPAGSRGEGIVLAARAGAALADLELVQFHPTALAAPGAETDGFLVSEAVRGAGAVLLDRRGRRFMRSAHPAAELAPRDVVSVAVHRALRADGGGSVRLDATPIEREGGPGTLARRFPRITAATRALGLDWAREPVPVAPAAHYTMGGVATDLDGRSSVPGLYAAGEVAATGVHGANRLASNSLLEGLVFGARAGAAAARSEPWRLRGAGVSELLARVEPFARGGDGPPDRRSADPDAVAGAVASGLGIERDAEGLRAAAAVFARCSGTEAALAALVAAAALARTESRGAHRRSDHPHADPAQARRSALLLAPGRPVPAHPDPEPTRSLAPC</sequence>
<dbReference type="Pfam" id="PF00890">
    <property type="entry name" value="FAD_binding_2"/>
    <property type="match status" value="1"/>
</dbReference>
<evidence type="ECO:0000256" key="13">
    <source>
        <dbReference type="SAM" id="MobiDB-lite"/>
    </source>
</evidence>
<evidence type="ECO:0000256" key="12">
    <source>
        <dbReference type="ARBA" id="ARBA00048305"/>
    </source>
</evidence>
<keyword evidence="8" id="KW-0274">FAD</keyword>
<dbReference type="SUPFAM" id="SSF56425">
    <property type="entry name" value="Succinate dehydrogenase/fumarate reductase flavoprotein, catalytic domain"/>
    <property type="match status" value="1"/>
</dbReference>
<dbReference type="InterPro" id="IPR036188">
    <property type="entry name" value="FAD/NAD-bd_sf"/>
</dbReference>
<evidence type="ECO:0000256" key="7">
    <source>
        <dbReference type="ARBA" id="ARBA00022642"/>
    </source>
</evidence>
<protein>
    <recommendedName>
        <fullName evidence="5">L-aspartate oxidase</fullName>
        <ecNumber evidence="4">1.4.3.16</ecNumber>
    </recommendedName>
    <alternativeName>
        <fullName evidence="11">Quinolinate synthase B</fullName>
    </alternativeName>
</protein>
<dbReference type="InterPro" id="IPR003953">
    <property type="entry name" value="FAD-dep_OxRdtase_2_FAD-bd"/>
</dbReference>
<dbReference type="Pfam" id="PF02910">
    <property type="entry name" value="Succ_DH_flav_C"/>
    <property type="match status" value="1"/>
</dbReference>
<dbReference type="EMBL" id="JAEHOH010000006">
    <property type="protein sequence ID" value="MBK0418388.1"/>
    <property type="molecule type" value="Genomic_DNA"/>
</dbReference>
<dbReference type="Gene3D" id="3.50.50.60">
    <property type="entry name" value="FAD/NAD(P)-binding domain"/>
    <property type="match status" value="1"/>
</dbReference>
<dbReference type="Gene3D" id="3.90.700.10">
    <property type="entry name" value="Succinate dehydrogenase/fumarate reductase flavoprotein, catalytic domain"/>
    <property type="match status" value="1"/>
</dbReference>
<comment type="similarity">
    <text evidence="3">Belongs to the FAD-dependent oxidoreductase 2 family. NadB subfamily.</text>
</comment>
<evidence type="ECO:0000256" key="3">
    <source>
        <dbReference type="ARBA" id="ARBA00008562"/>
    </source>
</evidence>
<comment type="function">
    <text evidence="10">Catalyzes the oxidation of L-aspartate to iminoaspartate, the first step in the de novo biosynthesis of NAD(+).</text>
</comment>
<feature type="region of interest" description="Disordered" evidence="13">
    <location>
        <begin position="504"/>
        <end position="549"/>
    </location>
</feature>
<dbReference type="SUPFAM" id="SSF51905">
    <property type="entry name" value="FAD/NAD(P)-binding domain"/>
    <property type="match status" value="1"/>
</dbReference>
<comment type="pathway">
    <text evidence="2">Cofactor biosynthesis; NAD(+) biosynthesis; iminoaspartate from L-aspartate (oxidase route): step 1/1.</text>
</comment>
<keyword evidence="6" id="KW-0285">Flavoprotein</keyword>
<reference evidence="16" key="1">
    <citation type="submission" date="2020-12" db="EMBL/GenBank/DDBJ databases">
        <title>Leucobacter sp. CAS1, isolated from Chromium sludge.</title>
        <authorList>
            <person name="Xu Z."/>
        </authorList>
    </citation>
    <scope>NUCLEOTIDE SEQUENCE</scope>
    <source>
        <strain evidence="16">CSA1</strain>
    </source>
</reference>
<dbReference type="GO" id="GO:0033765">
    <property type="term" value="F:steroid dehydrogenase activity, acting on the CH-CH group of donors"/>
    <property type="evidence" value="ECO:0007669"/>
    <property type="project" value="UniProtKB-ARBA"/>
</dbReference>
<dbReference type="InterPro" id="IPR037099">
    <property type="entry name" value="Fum_R/Succ_DH_flav-like_C_sf"/>
</dbReference>
<evidence type="ECO:0000256" key="9">
    <source>
        <dbReference type="ARBA" id="ARBA00023002"/>
    </source>
</evidence>
<gene>
    <name evidence="16" type="ORF">JD276_04990</name>
</gene>
<proteinExistence type="inferred from homology"/>
<evidence type="ECO:0000256" key="8">
    <source>
        <dbReference type="ARBA" id="ARBA00022827"/>
    </source>
</evidence>
<dbReference type="PANTHER" id="PTHR42716">
    <property type="entry name" value="L-ASPARTATE OXIDASE"/>
    <property type="match status" value="1"/>
</dbReference>
<keyword evidence="9" id="KW-0560">Oxidoreductase</keyword>
<evidence type="ECO:0000256" key="4">
    <source>
        <dbReference type="ARBA" id="ARBA00012173"/>
    </source>
</evidence>
<dbReference type="EC" id="1.4.3.16" evidence="4"/>
<keyword evidence="17" id="KW-1185">Reference proteome</keyword>